<evidence type="ECO:0000313" key="2">
    <source>
        <dbReference type="EMBL" id="AET84992.1"/>
    </source>
</evidence>
<proteinExistence type="predicted"/>
<dbReference type="Gene3D" id="3.40.50.150">
    <property type="entry name" value="Vaccinia Virus protein VP39"/>
    <property type="match status" value="1"/>
</dbReference>
<dbReference type="EMBL" id="JF974320">
    <property type="protein sequence ID" value="AET84992.1"/>
    <property type="molecule type" value="Genomic_DNA"/>
</dbReference>
<dbReference type="SUPFAM" id="SSF53335">
    <property type="entry name" value="S-adenosyl-L-methionine-dependent methyltransferases"/>
    <property type="match status" value="1"/>
</dbReference>
<dbReference type="InterPro" id="IPR029063">
    <property type="entry name" value="SAM-dependent_MTases_sf"/>
</dbReference>
<evidence type="ECO:0000313" key="3">
    <source>
        <dbReference type="Proteomes" id="UP000232710"/>
    </source>
</evidence>
<sequence>MNIHTDQVNNGVYNVSVIKNDEYITKTISRGFEWDAWMRQDVRLFHKKDTDIIDIGANIGYNTLMFSDYGPVYSFEPVYHHIVGLNIKNNVLRNKVEVFPYALSNENKISEIFIPNRGCQSNTHINYGGTGFTLPEDWRGGSLEVTCEKLDDVYSGVTSFIKIDVEGHELQVLEGARETIKKCMPTILIELHDFKDSMEEHIFLKDLGYDDPIERPEVMFLYRAKENFSTM</sequence>
<dbReference type="InterPro" id="IPR006342">
    <property type="entry name" value="FkbM_mtfrase"/>
</dbReference>
<dbReference type="Pfam" id="PF05050">
    <property type="entry name" value="Methyltransf_21"/>
    <property type="match status" value="1"/>
</dbReference>
<dbReference type="PANTHER" id="PTHR34203">
    <property type="entry name" value="METHYLTRANSFERASE, FKBM FAMILY PROTEIN"/>
    <property type="match status" value="1"/>
</dbReference>
<organism evidence="2 3">
    <name type="scientific">Micromonas pusilla virus SP1</name>
    <name type="common">MpV-SP1</name>
    <dbReference type="NCBI Taxonomy" id="373996"/>
    <lineage>
        <taxon>Viruses</taxon>
        <taxon>Varidnaviria</taxon>
        <taxon>Bamfordvirae</taxon>
        <taxon>Nucleocytoviricota</taxon>
        <taxon>Megaviricetes</taxon>
        <taxon>Algavirales</taxon>
        <taxon>Phycodnaviridae</taxon>
        <taxon>Prasinovirus</taxon>
        <taxon>Prasinovirus micromonas</taxon>
    </lineage>
</organism>
<organismHost>
    <name type="scientific">Micromonas pusilla</name>
    <name type="common">Picoplanktonic green alga</name>
    <name type="synonym">Chromulina pusilla</name>
    <dbReference type="NCBI Taxonomy" id="38833"/>
</organismHost>
<dbReference type="PANTHER" id="PTHR34203:SF15">
    <property type="entry name" value="SLL1173 PROTEIN"/>
    <property type="match status" value="1"/>
</dbReference>
<evidence type="ECO:0000259" key="1">
    <source>
        <dbReference type="Pfam" id="PF05050"/>
    </source>
</evidence>
<gene>
    <name evidence="2" type="ORF">MPXG_00194</name>
</gene>
<accession>G9E6G5</accession>
<dbReference type="InterPro" id="IPR052514">
    <property type="entry name" value="SAM-dependent_MTase"/>
</dbReference>
<name>G9E6G5_MPSP1</name>
<dbReference type="Proteomes" id="UP000232710">
    <property type="component" value="Segment"/>
</dbReference>
<feature type="domain" description="Methyltransferase FkbM" evidence="1">
    <location>
        <begin position="54"/>
        <end position="209"/>
    </location>
</feature>
<reference evidence="2 3" key="1">
    <citation type="submission" date="2010-12" db="EMBL/GenBank/DDBJ databases">
        <title>The Genome Sequence of Micromonas pusilla virus SP1.</title>
        <authorList>
            <consortium name="The Broad Institute Genome Sequencing Platform"/>
            <person name="Henn M.R."/>
            <person name="Suttle C."/>
            <person name="Winget D."/>
            <person name="Chan A."/>
            <person name="Levin J."/>
            <person name="Malboeuf C."/>
            <person name="Casali M."/>
            <person name="Russ C."/>
            <person name="Lennon N."/>
            <person name="Chapman S.B."/>
            <person name="Erlich R."/>
            <person name="Young S.K."/>
            <person name="Yandava C."/>
            <person name="Zeng Q."/>
            <person name="Alvarado L."/>
            <person name="Anderson S."/>
            <person name="Berlin A."/>
            <person name="Chen Z."/>
            <person name="Freedman E."/>
            <person name="Gellesch M."/>
            <person name="Goldberg J."/>
            <person name="Green L."/>
            <person name="Griggs A."/>
            <person name="Gujja S."/>
            <person name="Heilman E.R."/>
            <person name="Heiman D."/>
            <person name="Hollinger A."/>
            <person name="Howarth C."/>
            <person name="Larson L."/>
            <person name="Mehta T."/>
            <person name="Pearson M."/>
            <person name="Roberts A."/>
            <person name="Ryan E."/>
            <person name="Saif S."/>
            <person name="Shea T."/>
            <person name="Shenoy N."/>
            <person name="Sisk P."/>
            <person name="Stolte C."/>
            <person name="Sykes S."/>
            <person name="White J."/>
            <person name="Haas B."/>
            <person name="Nusbaum C."/>
            <person name="Birren B."/>
        </authorList>
    </citation>
    <scope>NUCLEOTIDE SEQUENCE [LARGE SCALE GENOMIC DNA]</scope>
    <source>
        <strain evidence="2 3">SP1</strain>
    </source>
</reference>
<protein>
    <recommendedName>
        <fullName evidence="1">Methyltransferase FkbM domain-containing protein</fullName>
    </recommendedName>
</protein>
<keyword evidence="3" id="KW-1185">Reference proteome</keyword>
<dbReference type="NCBIfam" id="TIGR01444">
    <property type="entry name" value="fkbM_fam"/>
    <property type="match status" value="1"/>
</dbReference>